<sequence>MATASAALAAAFLLTPGAQPPAEGAPAPKIAVSASQGRPGTGLTVAALDPCPTVSGSTQELTASFTDAAGVTTYAANQQVNADGTWSPVHLSVPAPTATPRSTAVPPPLTAGAAGGTGEIRAYCLDSESGARVDYAPVPFTVAGTARRFTVTPGFTGPGTSITFRPVDPCPPGSRSASAGISRRLAENKVEAITFNLKMNTANGTWSPLTETIGSTFGFSWYSAYVVCRTTPDSHGPGPVTRYAAVTVKGLPATGGSLYYSPYNGPDIAYPGKPGGKLKVVSPATRTLDANAWQVAGKRCDPGRAVPPQDALRGQYGKQLTTLAGWSLGRLGPVYFLKSKSEWKPRINHIVLFDSGSAAELFDREGCDSDQDSGLLTHWLAASSHNRLTVLAGRVTANCNRLGLNCNYAGIQKRLFPEIKSHPKVGTRSIREQVVVCPYKKMNHQDVWINFRGAMNKPPITTETCPRVGGAPRVPGWHP</sequence>
<name>A0A1E5PFP2_9ACTN</name>
<proteinExistence type="predicted"/>
<evidence type="ECO:0000313" key="2">
    <source>
        <dbReference type="EMBL" id="OEJ28352.1"/>
    </source>
</evidence>
<dbReference type="OrthoDB" id="5195304at2"/>
<dbReference type="AlphaFoldDB" id="A0A1E5PFP2"/>
<gene>
    <name evidence="2" type="ORF">AS594_31595</name>
</gene>
<evidence type="ECO:0000256" key="1">
    <source>
        <dbReference type="SAM" id="MobiDB-lite"/>
    </source>
</evidence>
<organism evidence="2 3">
    <name type="scientific">Streptomyces agglomeratus</name>
    <dbReference type="NCBI Taxonomy" id="285458"/>
    <lineage>
        <taxon>Bacteria</taxon>
        <taxon>Bacillati</taxon>
        <taxon>Actinomycetota</taxon>
        <taxon>Actinomycetes</taxon>
        <taxon>Kitasatosporales</taxon>
        <taxon>Streptomycetaceae</taxon>
        <taxon>Streptomyces</taxon>
    </lineage>
</organism>
<reference evidence="2 3" key="1">
    <citation type="submission" date="2016-08" db="EMBL/GenBank/DDBJ databases">
        <title>Complete genome sequence of Streptomyces agglomeratus strain 6-3-2, a novel anti-MRSA actinomycete isolated from Wuli of Tebit, China.</title>
        <authorList>
            <person name="Chen X."/>
        </authorList>
    </citation>
    <scope>NUCLEOTIDE SEQUENCE [LARGE SCALE GENOMIC DNA]</scope>
    <source>
        <strain evidence="2 3">6-3-2</strain>
    </source>
</reference>
<protein>
    <submittedName>
        <fullName evidence="2">Uncharacterized protein</fullName>
    </submittedName>
</protein>
<dbReference type="EMBL" id="MEHJ01000001">
    <property type="protein sequence ID" value="OEJ28352.1"/>
    <property type="molecule type" value="Genomic_DNA"/>
</dbReference>
<dbReference type="Proteomes" id="UP000095759">
    <property type="component" value="Unassembled WGS sequence"/>
</dbReference>
<dbReference type="RefSeq" id="WP_069935616.1">
    <property type="nucleotide sequence ID" value="NZ_MEHJ01000001.1"/>
</dbReference>
<comment type="caution">
    <text evidence="2">The sequence shown here is derived from an EMBL/GenBank/DDBJ whole genome shotgun (WGS) entry which is preliminary data.</text>
</comment>
<evidence type="ECO:0000313" key="3">
    <source>
        <dbReference type="Proteomes" id="UP000095759"/>
    </source>
</evidence>
<feature type="region of interest" description="Disordered" evidence="1">
    <location>
        <begin position="87"/>
        <end position="112"/>
    </location>
</feature>
<keyword evidence="3" id="KW-1185">Reference proteome</keyword>
<accession>A0A1E5PFP2</accession>
<feature type="region of interest" description="Disordered" evidence="1">
    <location>
        <begin position="160"/>
        <end position="180"/>
    </location>
</feature>